<dbReference type="GO" id="GO:0016987">
    <property type="term" value="F:sigma factor activity"/>
    <property type="evidence" value="ECO:0007669"/>
    <property type="project" value="UniProtKB-KW"/>
</dbReference>
<evidence type="ECO:0000256" key="4">
    <source>
        <dbReference type="ARBA" id="ARBA00023125"/>
    </source>
</evidence>
<evidence type="ECO:0000256" key="1">
    <source>
        <dbReference type="ARBA" id="ARBA00010641"/>
    </source>
</evidence>
<dbReference type="InterPro" id="IPR014284">
    <property type="entry name" value="RNA_pol_sigma-70_dom"/>
</dbReference>
<dbReference type="PANTHER" id="PTHR43133:SF8">
    <property type="entry name" value="RNA POLYMERASE SIGMA FACTOR HI_1459-RELATED"/>
    <property type="match status" value="1"/>
</dbReference>
<evidence type="ECO:0000313" key="9">
    <source>
        <dbReference type="Proteomes" id="UP000245081"/>
    </source>
</evidence>
<dbReference type="EMBL" id="BDOQ01000006">
    <property type="protein sequence ID" value="GBG14111.1"/>
    <property type="molecule type" value="Genomic_DNA"/>
</dbReference>
<dbReference type="GO" id="GO:0006352">
    <property type="term" value="P:DNA-templated transcription initiation"/>
    <property type="evidence" value="ECO:0007669"/>
    <property type="project" value="InterPro"/>
</dbReference>
<dbReference type="GO" id="GO:0003677">
    <property type="term" value="F:DNA binding"/>
    <property type="evidence" value="ECO:0007669"/>
    <property type="project" value="UniProtKB-KW"/>
</dbReference>
<dbReference type="Proteomes" id="UP000245081">
    <property type="component" value="Unassembled WGS sequence"/>
</dbReference>
<feature type="domain" description="RNA polymerase sigma factor 70 region 4 type 2" evidence="7">
    <location>
        <begin position="129"/>
        <end position="176"/>
    </location>
</feature>
<dbReference type="InterPro" id="IPR013324">
    <property type="entry name" value="RNA_pol_sigma_r3/r4-like"/>
</dbReference>
<sequence length="195" mass="22200">MTHISGDALLVEHGDYLYRYALLRLRDPHLAEDAVQETLLAALSAKNGQGFAAKSAVRTWLTGILKHKIIDHFRRAQREAPLPDGEFSDGDLPPGMDDFFLEDGHWTEPPSSLGNPAALLEQQQFWGVLQTCLDRLPKALARIFLLREIEEKENEEICKELEVSTTNAWVMLYRARMGLRKCLEMNWLGDRNAEL</sequence>
<dbReference type="PANTHER" id="PTHR43133">
    <property type="entry name" value="RNA POLYMERASE ECF-TYPE SIGMA FACTO"/>
    <property type="match status" value="1"/>
</dbReference>
<dbReference type="NCBIfam" id="TIGR02937">
    <property type="entry name" value="sigma70-ECF"/>
    <property type="match status" value="1"/>
</dbReference>
<dbReference type="InterPro" id="IPR013325">
    <property type="entry name" value="RNA_pol_sigma_r2"/>
</dbReference>
<dbReference type="RefSeq" id="WP_227871425.1">
    <property type="nucleotide sequence ID" value="NZ_BDOQ01000006.1"/>
</dbReference>
<dbReference type="InterPro" id="IPR007627">
    <property type="entry name" value="RNA_pol_sigma70_r2"/>
</dbReference>
<keyword evidence="9" id="KW-1185">Reference proteome</keyword>
<comment type="caution">
    <text evidence="8">The sequence shown here is derived from an EMBL/GenBank/DDBJ whole genome shotgun (WGS) entry which is preliminary data.</text>
</comment>
<keyword evidence="3" id="KW-0731">Sigma factor</keyword>
<dbReference type="SUPFAM" id="SSF88659">
    <property type="entry name" value="Sigma3 and sigma4 domains of RNA polymerase sigma factors"/>
    <property type="match status" value="1"/>
</dbReference>
<evidence type="ECO:0000256" key="3">
    <source>
        <dbReference type="ARBA" id="ARBA00023082"/>
    </source>
</evidence>
<organism evidence="8 9">
    <name type="scientific">Novimethylophilus kurashikiensis</name>
    <dbReference type="NCBI Taxonomy" id="1825523"/>
    <lineage>
        <taxon>Bacteria</taxon>
        <taxon>Pseudomonadati</taxon>
        <taxon>Pseudomonadota</taxon>
        <taxon>Betaproteobacteria</taxon>
        <taxon>Nitrosomonadales</taxon>
        <taxon>Methylophilaceae</taxon>
        <taxon>Novimethylophilus</taxon>
    </lineage>
</organism>
<dbReference type="NCBIfam" id="TIGR02943">
    <property type="entry name" value="Sig70_famx1"/>
    <property type="match status" value="1"/>
</dbReference>
<accession>A0A2R5FBN9</accession>
<evidence type="ECO:0000256" key="2">
    <source>
        <dbReference type="ARBA" id="ARBA00023015"/>
    </source>
</evidence>
<keyword evidence="2" id="KW-0805">Transcription regulation</keyword>
<keyword evidence="5" id="KW-0804">Transcription</keyword>
<comment type="similarity">
    <text evidence="1">Belongs to the sigma-70 factor family. ECF subfamily.</text>
</comment>
<evidence type="ECO:0000259" key="7">
    <source>
        <dbReference type="Pfam" id="PF08281"/>
    </source>
</evidence>
<dbReference type="SUPFAM" id="SSF88946">
    <property type="entry name" value="Sigma2 domain of RNA polymerase sigma factors"/>
    <property type="match status" value="1"/>
</dbReference>
<dbReference type="Pfam" id="PF04542">
    <property type="entry name" value="Sigma70_r2"/>
    <property type="match status" value="1"/>
</dbReference>
<evidence type="ECO:0000256" key="5">
    <source>
        <dbReference type="ARBA" id="ARBA00023163"/>
    </source>
</evidence>
<dbReference type="Gene3D" id="1.10.1740.10">
    <property type="match status" value="1"/>
</dbReference>
<proteinExistence type="inferred from homology"/>
<reference evidence="8 9" key="1">
    <citation type="journal article" date="2018" name="Environ. Microbiol.">
        <title>Isolation and genomic characterization of Novimethylophilus kurashikiensis gen. nov. sp. nov., a new lanthanide-dependent methylotrophic species of Methylophilaceae.</title>
        <authorList>
            <person name="Lv H."/>
            <person name="Sahin N."/>
            <person name="Tani A."/>
        </authorList>
    </citation>
    <scope>NUCLEOTIDE SEQUENCE [LARGE SCALE GENOMIC DNA]</scope>
    <source>
        <strain evidence="8 9">La2-4</strain>
    </source>
</reference>
<keyword evidence="4" id="KW-0238">DNA-binding</keyword>
<dbReference type="Gene3D" id="1.10.10.10">
    <property type="entry name" value="Winged helix-like DNA-binding domain superfamily/Winged helix DNA-binding domain"/>
    <property type="match status" value="1"/>
</dbReference>
<dbReference type="InterPro" id="IPR039425">
    <property type="entry name" value="RNA_pol_sigma-70-like"/>
</dbReference>
<dbReference type="InterPro" id="IPR036388">
    <property type="entry name" value="WH-like_DNA-bd_sf"/>
</dbReference>
<name>A0A2R5FBN9_9PROT</name>
<dbReference type="InterPro" id="IPR014289">
    <property type="entry name" value="RNA_pol_sigma-24-rel"/>
</dbReference>
<dbReference type="Pfam" id="PF08281">
    <property type="entry name" value="Sigma70_r4_2"/>
    <property type="match status" value="1"/>
</dbReference>
<evidence type="ECO:0000313" key="8">
    <source>
        <dbReference type="EMBL" id="GBG14111.1"/>
    </source>
</evidence>
<dbReference type="InterPro" id="IPR013249">
    <property type="entry name" value="RNA_pol_sigma70_r4_t2"/>
</dbReference>
<evidence type="ECO:0000259" key="6">
    <source>
        <dbReference type="Pfam" id="PF04542"/>
    </source>
</evidence>
<gene>
    <name evidence="8" type="primary">rpoE</name>
    <name evidence="8" type="ORF">NMK_1671</name>
</gene>
<dbReference type="AlphaFoldDB" id="A0A2R5FBN9"/>
<feature type="domain" description="RNA polymerase sigma-70 region 2" evidence="6">
    <location>
        <begin position="12"/>
        <end position="78"/>
    </location>
</feature>
<protein>
    <submittedName>
        <fullName evidence="8">RNA polymerase sigma-70 factor, ECF subfamily</fullName>
    </submittedName>
</protein>